<feature type="chain" id="PRO_5042182034" description="Ricin B lectin domain-containing protein" evidence="1">
    <location>
        <begin position="23"/>
        <end position="280"/>
    </location>
</feature>
<dbReference type="InterPro" id="IPR035992">
    <property type="entry name" value="Ricin_B-like_lectins"/>
</dbReference>
<feature type="domain" description="Ricin B lectin" evidence="2">
    <location>
        <begin position="20"/>
        <end position="134"/>
    </location>
</feature>
<dbReference type="Gene3D" id="2.80.10.50">
    <property type="match status" value="2"/>
</dbReference>
<dbReference type="PROSITE" id="PS50231">
    <property type="entry name" value="RICIN_B_LECTIN"/>
    <property type="match status" value="2"/>
</dbReference>
<name>A0AAD6SLH6_9AGAR</name>
<sequence>MFSRNLFSVLSVSVSLSLCTNAQFIGEPGNCLAATNNADGAAVVIEECGNNATALNSWVVPQGADQIGTIQIFGDKIVFEDQMWLPSGGEATIKWPGTSKCVDLTNSDLADGNQIQIWDCDETLSNPNQIWNVLAVTEPKSFTVSLKKDTSLCITASSNATNAAVVVDTCKPGSVLQTWSDPKNNGQIALADNQCITLDGSIANDGTKLILSPCVESSVDIFQLWSHQTGVLNSGAAAKSCIDLTNGVETPANQLQLWTCWLFTTEVDNTNQDWIVNNTF</sequence>
<dbReference type="SUPFAM" id="SSF50370">
    <property type="entry name" value="Ricin B-like lectins"/>
    <property type="match status" value="1"/>
</dbReference>
<feature type="domain" description="Ricin B lectin" evidence="2">
    <location>
        <begin position="138"/>
        <end position="266"/>
    </location>
</feature>
<dbReference type="EMBL" id="JARJCM010000112">
    <property type="protein sequence ID" value="KAJ7028405.1"/>
    <property type="molecule type" value="Genomic_DNA"/>
</dbReference>
<protein>
    <recommendedName>
        <fullName evidence="2">Ricin B lectin domain-containing protein</fullName>
    </recommendedName>
</protein>
<evidence type="ECO:0000313" key="4">
    <source>
        <dbReference type="Proteomes" id="UP001218188"/>
    </source>
</evidence>
<dbReference type="InterPro" id="IPR000772">
    <property type="entry name" value="Ricin_B_lectin"/>
</dbReference>
<evidence type="ECO:0000259" key="2">
    <source>
        <dbReference type="SMART" id="SM00458"/>
    </source>
</evidence>
<organism evidence="3 4">
    <name type="scientific">Mycena alexandri</name>
    <dbReference type="NCBI Taxonomy" id="1745969"/>
    <lineage>
        <taxon>Eukaryota</taxon>
        <taxon>Fungi</taxon>
        <taxon>Dikarya</taxon>
        <taxon>Basidiomycota</taxon>
        <taxon>Agaricomycotina</taxon>
        <taxon>Agaricomycetes</taxon>
        <taxon>Agaricomycetidae</taxon>
        <taxon>Agaricales</taxon>
        <taxon>Marasmiineae</taxon>
        <taxon>Mycenaceae</taxon>
        <taxon>Mycena</taxon>
    </lineage>
</organism>
<feature type="signal peptide" evidence="1">
    <location>
        <begin position="1"/>
        <end position="22"/>
    </location>
</feature>
<keyword evidence="1" id="KW-0732">Signal</keyword>
<proteinExistence type="predicted"/>
<dbReference type="Proteomes" id="UP001218188">
    <property type="component" value="Unassembled WGS sequence"/>
</dbReference>
<dbReference type="SMART" id="SM00458">
    <property type="entry name" value="RICIN"/>
    <property type="match status" value="2"/>
</dbReference>
<keyword evidence="4" id="KW-1185">Reference proteome</keyword>
<dbReference type="AlphaFoldDB" id="A0AAD6SLH6"/>
<dbReference type="CDD" id="cd00161">
    <property type="entry name" value="beta-trefoil_Ricin-like"/>
    <property type="match status" value="1"/>
</dbReference>
<gene>
    <name evidence="3" type="ORF">C8F04DRAFT_1119215</name>
</gene>
<evidence type="ECO:0000256" key="1">
    <source>
        <dbReference type="SAM" id="SignalP"/>
    </source>
</evidence>
<accession>A0AAD6SLH6</accession>
<evidence type="ECO:0000313" key="3">
    <source>
        <dbReference type="EMBL" id="KAJ7028405.1"/>
    </source>
</evidence>
<comment type="caution">
    <text evidence="3">The sequence shown here is derived from an EMBL/GenBank/DDBJ whole genome shotgun (WGS) entry which is preliminary data.</text>
</comment>
<reference evidence="3" key="1">
    <citation type="submission" date="2023-03" db="EMBL/GenBank/DDBJ databases">
        <title>Massive genome expansion in bonnet fungi (Mycena s.s.) driven by repeated elements and novel gene families across ecological guilds.</title>
        <authorList>
            <consortium name="Lawrence Berkeley National Laboratory"/>
            <person name="Harder C.B."/>
            <person name="Miyauchi S."/>
            <person name="Viragh M."/>
            <person name="Kuo A."/>
            <person name="Thoen E."/>
            <person name="Andreopoulos B."/>
            <person name="Lu D."/>
            <person name="Skrede I."/>
            <person name="Drula E."/>
            <person name="Henrissat B."/>
            <person name="Morin E."/>
            <person name="Kohler A."/>
            <person name="Barry K."/>
            <person name="LaButti K."/>
            <person name="Morin E."/>
            <person name="Salamov A."/>
            <person name="Lipzen A."/>
            <person name="Mereny Z."/>
            <person name="Hegedus B."/>
            <person name="Baldrian P."/>
            <person name="Stursova M."/>
            <person name="Weitz H."/>
            <person name="Taylor A."/>
            <person name="Grigoriev I.V."/>
            <person name="Nagy L.G."/>
            <person name="Martin F."/>
            <person name="Kauserud H."/>
        </authorList>
    </citation>
    <scope>NUCLEOTIDE SEQUENCE</scope>
    <source>
        <strain evidence="3">CBHHK200</strain>
    </source>
</reference>
<dbReference type="Pfam" id="PF00652">
    <property type="entry name" value="Ricin_B_lectin"/>
    <property type="match status" value="1"/>
</dbReference>